<reference evidence="4" key="3">
    <citation type="submission" date="2025-09" db="UniProtKB">
        <authorList>
            <consortium name="Ensembl"/>
        </authorList>
    </citation>
    <scope>IDENTIFICATION</scope>
</reference>
<dbReference type="eggNOG" id="KOG3587">
    <property type="taxonomic scope" value="Eukaryota"/>
</dbReference>
<dbReference type="FunFam" id="2.60.120.200:FF:000021">
    <property type="entry name" value="Galectin"/>
    <property type="match status" value="1"/>
</dbReference>
<dbReference type="AlphaFoldDB" id="F6US49"/>
<evidence type="ECO:0000313" key="5">
    <source>
        <dbReference type="Proteomes" id="UP000002280"/>
    </source>
</evidence>
<dbReference type="Proteomes" id="UP000002280">
    <property type="component" value="Chromosome 8"/>
</dbReference>
<dbReference type="PANTHER" id="PTHR11346">
    <property type="entry name" value="GALECTIN"/>
    <property type="match status" value="1"/>
</dbReference>
<dbReference type="SUPFAM" id="SSF49899">
    <property type="entry name" value="Concanavalin A-like lectins/glucanases"/>
    <property type="match status" value="1"/>
</dbReference>
<reference evidence="4" key="2">
    <citation type="submission" date="2025-08" db="UniProtKB">
        <authorList>
            <consortium name="Ensembl"/>
        </authorList>
    </citation>
    <scope>IDENTIFICATION</scope>
</reference>
<keyword evidence="1 2" id="KW-0430">Lectin</keyword>
<protein>
    <recommendedName>
        <fullName evidence="2">Galectin</fullName>
    </recommendedName>
</protein>
<name>F6US49_MONDO</name>
<evidence type="ECO:0000256" key="2">
    <source>
        <dbReference type="RuleBase" id="RU102079"/>
    </source>
</evidence>
<dbReference type="GO" id="GO:0005615">
    <property type="term" value="C:extracellular space"/>
    <property type="evidence" value="ECO:0000318"/>
    <property type="project" value="GO_Central"/>
</dbReference>
<dbReference type="FunCoup" id="F6US49">
    <property type="interactions" value="116"/>
</dbReference>
<dbReference type="RefSeq" id="XP_007503520.1">
    <property type="nucleotide sequence ID" value="XM_007503458.3"/>
</dbReference>
<evidence type="ECO:0000256" key="1">
    <source>
        <dbReference type="ARBA" id="ARBA00022734"/>
    </source>
</evidence>
<dbReference type="OrthoDB" id="8443340at2759"/>
<dbReference type="OMA" id="GQWGKEL"/>
<dbReference type="Gene3D" id="2.60.120.200">
    <property type="match status" value="1"/>
</dbReference>
<dbReference type="GO" id="GO:0030395">
    <property type="term" value="F:lactose binding"/>
    <property type="evidence" value="ECO:0000318"/>
    <property type="project" value="GO_Central"/>
</dbReference>
<proteinExistence type="predicted"/>
<dbReference type="InterPro" id="IPR044156">
    <property type="entry name" value="Galectin-like"/>
</dbReference>
<sequence length="135" mass="15171">MASEILASNLNLKPGVCVRIVGDVLPDAKSFRLNLGKDHENLALHFNPRFDCFDDTNVIVCNSRQEGSWGAEQRETSFPFLPGSQVEVCFAFEGSHFTVRLPDGSEFKFPNRLNLDTINFLEANGDFKLRSVNFD</sequence>
<dbReference type="InParanoid" id="F6US49"/>
<dbReference type="PANTHER" id="PTHR11346:SF97">
    <property type="entry name" value="GALECTIN-1"/>
    <property type="match status" value="1"/>
</dbReference>
<dbReference type="GeneTree" id="ENSGT00940000155534"/>
<dbReference type="Pfam" id="PF00337">
    <property type="entry name" value="Gal-bind_lectin"/>
    <property type="match status" value="1"/>
</dbReference>
<dbReference type="STRING" id="13616.ENSMODP00000000542"/>
<dbReference type="GO" id="GO:0043236">
    <property type="term" value="F:laminin binding"/>
    <property type="evidence" value="ECO:0000318"/>
    <property type="project" value="GO_Central"/>
</dbReference>
<evidence type="ECO:0000313" key="4">
    <source>
        <dbReference type="Ensembl" id="ENSMODP00000000542.2"/>
    </source>
</evidence>
<dbReference type="GeneID" id="100025748"/>
<evidence type="ECO:0000259" key="3">
    <source>
        <dbReference type="PROSITE" id="PS51304"/>
    </source>
</evidence>
<dbReference type="HOGENOM" id="CLU_037794_5_0_1"/>
<accession>F6US49</accession>
<reference evidence="4 5" key="1">
    <citation type="journal article" date="2007" name="Nature">
        <title>Genome of the marsupial Monodelphis domestica reveals innovation in non-coding sequences.</title>
        <authorList>
            <person name="Mikkelsen T.S."/>
            <person name="Wakefield M.J."/>
            <person name="Aken B."/>
            <person name="Amemiya C.T."/>
            <person name="Chang J.L."/>
            <person name="Duke S."/>
            <person name="Garber M."/>
            <person name="Gentles A.J."/>
            <person name="Goodstadt L."/>
            <person name="Heger A."/>
            <person name="Jurka J."/>
            <person name="Kamal M."/>
            <person name="Mauceli E."/>
            <person name="Searle S.M."/>
            <person name="Sharpe T."/>
            <person name="Baker M.L."/>
            <person name="Batzer M.A."/>
            <person name="Benos P.V."/>
            <person name="Belov K."/>
            <person name="Clamp M."/>
            <person name="Cook A."/>
            <person name="Cuff J."/>
            <person name="Das R."/>
            <person name="Davidow L."/>
            <person name="Deakin J.E."/>
            <person name="Fazzari M.J."/>
            <person name="Glass J.L."/>
            <person name="Grabherr M."/>
            <person name="Greally J.M."/>
            <person name="Gu W."/>
            <person name="Hore T.A."/>
            <person name="Huttley G.A."/>
            <person name="Kleber M."/>
            <person name="Jirtle R.L."/>
            <person name="Koina E."/>
            <person name="Lee J.T."/>
            <person name="Mahony S."/>
            <person name="Marra M.A."/>
            <person name="Miller R.D."/>
            <person name="Nicholls R.D."/>
            <person name="Oda M."/>
            <person name="Papenfuss A.T."/>
            <person name="Parra Z.E."/>
            <person name="Pollock D.D."/>
            <person name="Ray D.A."/>
            <person name="Schein J.E."/>
            <person name="Speed T.P."/>
            <person name="Thompson K."/>
            <person name="VandeBerg J.L."/>
            <person name="Wade C.M."/>
            <person name="Walker J.A."/>
            <person name="Waters P.D."/>
            <person name="Webber C."/>
            <person name="Weidman J.R."/>
            <person name="Xie X."/>
            <person name="Zody M.C."/>
            <person name="Baldwin J."/>
            <person name="Abdouelleil A."/>
            <person name="Abdulkadir J."/>
            <person name="Abebe A."/>
            <person name="Abera B."/>
            <person name="Abreu J."/>
            <person name="Acer S.C."/>
            <person name="Aftuck L."/>
            <person name="Alexander A."/>
            <person name="An P."/>
            <person name="Anderson E."/>
            <person name="Anderson S."/>
            <person name="Arachi H."/>
            <person name="Azer M."/>
            <person name="Bachantsang P."/>
            <person name="Barry A."/>
            <person name="Bayul T."/>
            <person name="Berlin A."/>
            <person name="Bessette D."/>
            <person name="Bloom T."/>
            <person name="Bloom T."/>
            <person name="Boguslavskiy L."/>
            <person name="Bonnet C."/>
            <person name="Boukhgalter B."/>
            <person name="Bourzgui I."/>
            <person name="Brown A."/>
            <person name="Cahill P."/>
            <person name="Channer S."/>
            <person name="Cheshatsang Y."/>
            <person name="Chuda L."/>
            <person name="Citroen M."/>
            <person name="Collymore A."/>
            <person name="Cooke P."/>
            <person name="Costello M."/>
            <person name="D'Aco K."/>
            <person name="Daza R."/>
            <person name="De Haan G."/>
            <person name="DeGray S."/>
            <person name="DeMaso C."/>
            <person name="Dhargay N."/>
            <person name="Dooley K."/>
            <person name="Dooley E."/>
            <person name="Doricent M."/>
            <person name="Dorje P."/>
            <person name="Dorjee K."/>
            <person name="Dupes A."/>
            <person name="Elong R."/>
            <person name="Falk J."/>
            <person name="Farina A."/>
            <person name="Faro S."/>
            <person name="Ferguson D."/>
            <person name="Fisher S."/>
            <person name="Foley C.D."/>
            <person name="Franke A."/>
            <person name="Friedrich D."/>
            <person name="Gadbois L."/>
            <person name="Gearin G."/>
            <person name="Gearin C.R."/>
            <person name="Giannoukos G."/>
            <person name="Goode T."/>
            <person name="Graham J."/>
            <person name="Grandbois E."/>
            <person name="Grewal S."/>
            <person name="Gyaltsen K."/>
            <person name="Hafez N."/>
            <person name="Hagos B."/>
            <person name="Hall J."/>
            <person name="Henson C."/>
            <person name="Hollinger A."/>
            <person name="Honan T."/>
            <person name="Huard M.D."/>
            <person name="Hughes L."/>
            <person name="Hurhula B."/>
            <person name="Husby M.E."/>
            <person name="Kamat A."/>
            <person name="Kanga B."/>
            <person name="Kashin S."/>
            <person name="Khazanovich D."/>
            <person name="Kisner P."/>
            <person name="Lance K."/>
            <person name="Lara M."/>
            <person name="Lee W."/>
            <person name="Lennon N."/>
            <person name="Letendre F."/>
            <person name="LeVine R."/>
            <person name="Lipovsky A."/>
            <person name="Liu X."/>
            <person name="Liu J."/>
            <person name="Liu S."/>
            <person name="Lokyitsang T."/>
            <person name="Lokyitsang Y."/>
            <person name="Lubonja R."/>
            <person name="Lui A."/>
            <person name="MacDonald P."/>
            <person name="Magnisalis V."/>
            <person name="Maru K."/>
            <person name="Matthews C."/>
            <person name="McCusker W."/>
            <person name="McDonough S."/>
            <person name="Mehta T."/>
            <person name="Meldrim J."/>
            <person name="Meneus L."/>
            <person name="Mihai O."/>
            <person name="Mihalev A."/>
            <person name="Mihova T."/>
            <person name="Mittelman R."/>
            <person name="Mlenga V."/>
            <person name="Montmayeur A."/>
            <person name="Mulrain L."/>
            <person name="Navidi A."/>
            <person name="Naylor J."/>
            <person name="Negash T."/>
            <person name="Nguyen T."/>
            <person name="Nguyen N."/>
            <person name="Nicol R."/>
            <person name="Norbu C."/>
            <person name="Norbu N."/>
            <person name="Novod N."/>
            <person name="O'Neill B."/>
            <person name="Osman S."/>
            <person name="Markiewicz E."/>
            <person name="Oyono O.L."/>
            <person name="Patti C."/>
            <person name="Phunkhang P."/>
            <person name="Pierre F."/>
            <person name="Priest M."/>
            <person name="Raghuraman S."/>
            <person name="Rege F."/>
            <person name="Reyes R."/>
            <person name="Rise C."/>
            <person name="Rogov P."/>
            <person name="Ross K."/>
            <person name="Ryan E."/>
            <person name="Settipalli S."/>
            <person name="Shea T."/>
            <person name="Sherpa N."/>
            <person name="Shi L."/>
            <person name="Shih D."/>
            <person name="Sparrow T."/>
            <person name="Spaulding J."/>
            <person name="Stalker J."/>
            <person name="Stange-Thomann N."/>
            <person name="Stavropoulos S."/>
            <person name="Stone C."/>
            <person name="Strader C."/>
            <person name="Tesfaye S."/>
            <person name="Thomson T."/>
            <person name="Thoulutsang Y."/>
            <person name="Thoulutsang D."/>
            <person name="Topham K."/>
            <person name="Topping I."/>
            <person name="Tsamla T."/>
            <person name="Vassiliev H."/>
            <person name="Vo A."/>
            <person name="Wangchuk T."/>
            <person name="Wangdi T."/>
            <person name="Weiand M."/>
            <person name="Wilkinson J."/>
            <person name="Wilson A."/>
            <person name="Yadav S."/>
            <person name="Young G."/>
            <person name="Yu Q."/>
            <person name="Zembek L."/>
            <person name="Zhong D."/>
            <person name="Zimmer A."/>
            <person name="Zwirko Z."/>
            <person name="Jaffe D.B."/>
            <person name="Alvarez P."/>
            <person name="Brockman W."/>
            <person name="Butler J."/>
            <person name="Chin C."/>
            <person name="Gnerre S."/>
            <person name="MacCallum I."/>
            <person name="Graves J.A."/>
            <person name="Ponting C.P."/>
            <person name="Breen M."/>
            <person name="Samollow P.B."/>
            <person name="Lander E.S."/>
            <person name="Lindblad-Toh K."/>
        </authorList>
    </citation>
    <scope>NUCLEOTIDE SEQUENCE [LARGE SCALE GENOMIC DNA]</scope>
</reference>
<dbReference type="Ensembl" id="ENSMODT00000000557.3">
    <property type="protein sequence ID" value="ENSMODP00000000542.2"/>
    <property type="gene ID" value="ENSMODG00000000457.3"/>
</dbReference>
<dbReference type="CDD" id="cd00070">
    <property type="entry name" value="GLECT"/>
    <property type="match status" value="1"/>
</dbReference>
<keyword evidence="5" id="KW-1185">Reference proteome</keyword>
<dbReference type="InterPro" id="IPR001079">
    <property type="entry name" value="Galectin_CRD"/>
</dbReference>
<dbReference type="PROSITE" id="PS51304">
    <property type="entry name" value="GALECTIN"/>
    <property type="match status" value="1"/>
</dbReference>
<dbReference type="InterPro" id="IPR013320">
    <property type="entry name" value="ConA-like_dom_sf"/>
</dbReference>
<organism evidence="4 5">
    <name type="scientific">Monodelphis domestica</name>
    <name type="common">Gray short-tailed opossum</name>
    <dbReference type="NCBI Taxonomy" id="13616"/>
    <lineage>
        <taxon>Eukaryota</taxon>
        <taxon>Metazoa</taxon>
        <taxon>Chordata</taxon>
        <taxon>Craniata</taxon>
        <taxon>Vertebrata</taxon>
        <taxon>Euteleostomi</taxon>
        <taxon>Mammalia</taxon>
        <taxon>Metatheria</taxon>
        <taxon>Didelphimorphia</taxon>
        <taxon>Didelphidae</taxon>
        <taxon>Monodelphis</taxon>
    </lineage>
</organism>
<dbReference type="Bgee" id="ENSMODG00000000457">
    <property type="expression patterns" value="Expressed in skeleton of lower jaw and 21 other cell types or tissues"/>
</dbReference>
<dbReference type="SMART" id="SM00276">
    <property type="entry name" value="GLECT"/>
    <property type="match status" value="1"/>
</dbReference>
<gene>
    <name evidence="4" type="primary">LOC100025748</name>
</gene>
<dbReference type="KEGG" id="mdo:100025748"/>
<feature type="domain" description="Galectin" evidence="3">
    <location>
        <begin position="4"/>
        <end position="135"/>
    </location>
</feature>
<dbReference type="SMART" id="SM00908">
    <property type="entry name" value="Gal-bind_lectin"/>
    <property type="match status" value="1"/>
</dbReference>